<accession>A0ABP7WWI6</accession>
<dbReference type="EMBL" id="BAAAZG010000058">
    <property type="protein sequence ID" value="GAA4098706.1"/>
    <property type="molecule type" value="Genomic_DNA"/>
</dbReference>
<dbReference type="Proteomes" id="UP001500683">
    <property type="component" value="Unassembled WGS sequence"/>
</dbReference>
<organism evidence="1 2">
    <name type="scientific">Actinomadura miaoliensis</name>
    <dbReference type="NCBI Taxonomy" id="430685"/>
    <lineage>
        <taxon>Bacteria</taxon>
        <taxon>Bacillati</taxon>
        <taxon>Actinomycetota</taxon>
        <taxon>Actinomycetes</taxon>
        <taxon>Streptosporangiales</taxon>
        <taxon>Thermomonosporaceae</taxon>
        <taxon>Actinomadura</taxon>
    </lineage>
</organism>
<dbReference type="RefSeq" id="WP_344956927.1">
    <property type="nucleotide sequence ID" value="NZ_BAAAZG010000058.1"/>
</dbReference>
<reference evidence="2" key="1">
    <citation type="journal article" date="2019" name="Int. J. Syst. Evol. Microbiol.">
        <title>The Global Catalogue of Microorganisms (GCM) 10K type strain sequencing project: providing services to taxonomists for standard genome sequencing and annotation.</title>
        <authorList>
            <consortium name="The Broad Institute Genomics Platform"/>
            <consortium name="The Broad Institute Genome Sequencing Center for Infectious Disease"/>
            <person name="Wu L."/>
            <person name="Ma J."/>
        </authorList>
    </citation>
    <scope>NUCLEOTIDE SEQUENCE [LARGE SCALE GENOMIC DNA]</scope>
    <source>
        <strain evidence="2">JCM 16702</strain>
    </source>
</reference>
<keyword evidence="2" id="KW-1185">Reference proteome</keyword>
<sequence>MKSQPYQCPHCWQMHYGGSRRCPVCNLRGEQIKLCRRHFTGYSPNCGECAKRTK</sequence>
<protein>
    <submittedName>
        <fullName evidence="1">Uncharacterized protein</fullName>
    </submittedName>
</protein>
<gene>
    <name evidence="1" type="ORF">GCM10022214_74130</name>
</gene>
<proteinExistence type="predicted"/>
<comment type="caution">
    <text evidence="1">The sequence shown here is derived from an EMBL/GenBank/DDBJ whole genome shotgun (WGS) entry which is preliminary data.</text>
</comment>
<evidence type="ECO:0000313" key="1">
    <source>
        <dbReference type="EMBL" id="GAA4098706.1"/>
    </source>
</evidence>
<name>A0ABP7WWI6_9ACTN</name>
<evidence type="ECO:0000313" key="2">
    <source>
        <dbReference type="Proteomes" id="UP001500683"/>
    </source>
</evidence>